<dbReference type="PROSITE" id="PS00041">
    <property type="entry name" value="HTH_ARAC_FAMILY_1"/>
    <property type="match status" value="1"/>
</dbReference>
<evidence type="ECO:0000259" key="4">
    <source>
        <dbReference type="PROSITE" id="PS01124"/>
    </source>
</evidence>
<evidence type="ECO:0000313" key="5">
    <source>
        <dbReference type="EMBL" id="ALH79536.1"/>
    </source>
</evidence>
<gene>
    <name evidence="5" type="ORF">AN936_03880</name>
</gene>
<keyword evidence="3" id="KW-0804">Transcription</keyword>
<dbReference type="InterPro" id="IPR009057">
    <property type="entry name" value="Homeodomain-like_sf"/>
</dbReference>
<sequence>MSAGRPRRFPVPVEELQPLALSGAAGDYMLAEDERLPPEVESFESLGHPGHYRMTFAKAFGSGYAEVCGLADGFFVHIGEVTFAEPYALSVSAPGMLRVRIASAGDGEYIASRGDTLDIKGPGAAIIIEPPGLPPAEAVFAGHNHMVQIYLHRDALKRLYAGNEQDLPAVVQAFLAGSLQRTVARRLPLDAALLRGLDRLHACPLKGHGRRLFIQSRAIEILCHMFDALGEEEGAAFIEASALTRRGVLRAQQLLMENFVDPPSLEELAQQVGLSRSGLCASFRQIVGQTVFEYVGDLRMQHALALLGQRDTSITQIAYAVGFNHPSSFSVAVQRRFGISPSELRRGALPFV</sequence>
<organism evidence="5 6">
    <name type="scientific">Sphingopyxis macrogoltabida</name>
    <name type="common">Sphingomonas macrogoltabidus</name>
    <dbReference type="NCBI Taxonomy" id="33050"/>
    <lineage>
        <taxon>Bacteria</taxon>
        <taxon>Pseudomonadati</taxon>
        <taxon>Pseudomonadota</taxon>
        <taxon>Alphaproteobacteria</taxon>
        <taxon>Sphingomonadales</taxon>
        <taxon>Sphingomonadaceae</taxon>
        <taxon>Sphingopyxis</taxon>
    </lineage>
</organism>
<dbReference type="AlphaFoldDB" id="A0A0N9U3E5"/>
<dbReference type="InterPro" id="IPR018060">
    <property type="entry name" value="HTH_AraC"/>
</dbReference>
<dbReference type="InterPro" id="IPR053142">
    <property type="entry name" value="PchR_regulatory_protein"/>
</dbReference>
<dbReference type="PROSITE" id="PS01124">
    <property type="entry name" value="HTH_ARAC_FAMILY_2"/>
    <property type="match status" value="1"/>
</dbReference>
<feature type="domain" description="HTH araC/xylS-type" evidence="4">
    <location>
        <begin position="249"/>
        <end position="347"/>
    </location>
</feature>
<dbReference type="PANTHER" id="PTHR47893">
    <property type="entry name" value="REGULATORY PROTEIN PCHR"/>
    <property type="match status" value="1"/>
</dbReference>
<dbReference type="EMBL" id="CP012700">
    <property type="protein sequence ID" value="ALH79536.1"/>
    <property type="molecule type" value="Genomic_DNA"/>
</dbReference>
<dbReference type="PRINTS" id="PR00032">
    <property type="entry name" value="HTHARAC"/>
</dbReference>
<dbReference type="SMART" id="SM00342">
    <property type="entry name" value="HTH_ARAC"/>
    <property type="match status" value="1"/>
</dbReference>
<evidence type="ECO:0000256" key="3">
    <source>
        <dbReference type="ARBA" id="ARBA00023163"/>
    </source>
</evidence>
<dbReference type="Gene3D" id="1.10.10.60">
    <property type="entry name" value="Homeodomain-like"/>
    <property type="match status" value="2"/>
</dbReference>
<dbReference type="InterPro" id="IPR018062">
    <property type="entry name" value="HTH_AraC-typ_CS"/>
</dbReference>
<name>A0A0N9U3E5_SPHMC</name>
<protein>
    <recommendedName>
        <fullName evidence="4">HTH araC/xylS-type domain-containing protein</fullName>
    </recommendedName>
</protein>
<dbReference type="InterPro" id="IPR020449">
    <property type="entry name" value="Tscrpt_reg_AraC-type_HTH"/>
</dbReference>
<keyword evidence="2" id="KW-0238">DNA-binding</keyword>
<dbReference type="PATRIC" id="fig|33050.5.peg.805"/>
<evidence type="ECO:0000256" key="2">
    <source>
        <dbReference type="ARBA" id="ARBA00023125"/>
    </source>
</evidence>
<dbReference type="GO" id="GO:0003700">
    <property type="term" value="F:DNA-binding transcription factor activity"/>
    <property type="evidence" value="ECO:0007669"/>
    <property type="project" value="InterPro"/>
</dbReference>
<dbReference type="PANTHER" id="PTHR47893:SF1">
    <property type="entry name" value="REGULATORY PROTEIN PCHR"/>
    <property type="match status" value="1"/>
</dbReference>
<reference evidence="5 6" key="1">
    <citation type="journal article" date="2015" name="Genome Announc.">
        <title>Complete Genome Sequence of Polypropylene Glycol- and Polyethylene Glycol-Degrading Sphingopyxis macrogoltabida Strain EY-1.</title>
        <authorList>
            <person name="Ohtsubo Y."/>
            <person name="Nagata Y."/>
            <person name="Numata M."/>
            <person name="Tsuchikane K."/>
            <person name="Hosoyama A."/>
            <person name="Yamazoe A."/>
            <person name="Tsuda M."/>
            <person name="Fujita N."/>
            <person name="Kawai F."/>
        </authorList>
    </citation>
    <scope>NUCLEOTIDE SEQUENCE [LARGE SCALE GENOMIC DNA]</scope>
    <source>
        <strain evidence="5 6">EY-1</strain>
    </source>
</reference>
<dbReference type="GO" id="GO:0043565">
    <property type="term" value="F:sequence-specific DNA binding"/>
    <property type="evidence" value="ECO:0007669"/>
    <property type="project" value="InterPro"/>
</dbReference>
<dbReference type="SUPFAM" id="SSF46689">
    <property type="entry name" value="Homeodomain-like"/>
    <property type="match status" value="2"/>
</dbReference>
<keyword evidence="1" id="KW-0805">Transcription regulation</keyword>
<dbReference type="Proteomes" id="UP000058074">
    <property type="component" value="Chromosome"/>
</dbReference>
<dbReference type="Pfam" id="PF12833">
    <property type="entry name" value="HTH_18"/>
    <property type="match status" value="1"/>
</dbReference>
<evidence type="ECO:0000313" key="6">
    <source>
        <dbReference type="Proteomes" id="UP000058074"/>
    </source>
</evidence>
<proteinExistence type="predicted"/>
<accession>A0A0N9U3E5</accession>
<dbReference type="KEGG" id="smag:AN936_03880"/>
<evidence type="ECO:0000256" key="1">
    <source>
        <dbReference type="ARBA" id="ARBA00023015"/>
    </source>
</evidence>